<comment type="caution">
    <text evidence="2">The sequence shown here is derived from an EMBL/GenBank/DDBJ whole genome shotgun (WGS) entry which is preliminary data.</text>
</comment>
<proteinExistence type="predicted"/>
<dbReference type="EMBL" id="JBIBSM010000016">
    <property type="protein sequence ID" value="MFF8279657.1"/>
    <property type="molecule type" value="Genomic_DNA"/>
</dbReference>
<gene>
    <name evidence="2" type="ORF">ACF05T_26675</name>
</gene>
<dbReference type="Proteomes" id="UP001603013">
    <property type="component" value="Unassembled WGS sequence"/>
</dbReference>
<sequence>MTTVKSPVSLRTAAEEDGKGGSFHSGVTRIGKWMFTPPSTGCGETRNATLGHDDLEIDLRYSSSIFEDFLHTMSMIQIEFGRRMGNTAASATAAGECSGGSSRV</sequence>
<evidence type="ECO:0000256" key="1">
    <source>
        <dbReference type="SAM" id="MobiDB-lite"/>
    </source>
</evidence>
<name>A0ABW6YII1_9ACTN</name>
<evidence type="ECO:0000313" key="2">
    <source>
        <dbReference type="EMBL" id="MFF8279657.1"/>
    </source>
</evidence>
<protein>
    <submittedName>
        <fullName evidence="2">Uncharacterized protein</fullName>
    </submittedName>
</protein>
<accession>A0ABW6YII1</accession>
<evidence type="ECO:0000313" key="3">
    <source>
        <dbReference type="Proteomes" id="UP001603013"/>
    </source>
</evidence>
<dbReference type="RefSeq" id="WP_391936590.1">
    <property type="nucleotide sequence ID" value="NZ_JBIBSM010000016.1"/>
</dbReference>
<reference evidence="2 3" key="1">
    <citation type="submission" date="2024-10" db="EMBL/GenBank/DDBJ databases">
        <title>The Natural Products Discovery Center: Release of the First 8490 Sequenced Strains for Exploring Actinobacteria Biosynthetic Diversity.</title>
        <authorList>
            <person name="Kalkreuter E."/>
            <person name="Kautsar S.A."/>
            <person name="Yang D."/>
            <person name="Bader C.D."/>
            <person name="Teijaro C.N."/>
            <person name="Fluegel L."/>
            <person name="Davis C.M."/>
            <person name="Simpson J.R."/>
            <person name="Lauterbach L."/>
            <person name="Steele A.D."/>
            <person name="Gui C."/>
            <person name="Meng S."/>
            <person name="Li G."/>
            <person name="Viehrig K."/>
            <person name="Ye F."/>
            <person name="Su P."/>
            <person name="Kiefer A.F."/>
            <person name="Nichols A."/>
            <person name="Cepeda A.J."/>
            <person name="Yan W."/>
            <person name="Fan B."/>
            <person name="Jiang Y."/>
            <person name="Adhikari A."/>
            <person name="Zheng C.-J."/>
            <person name="Schuster L."/>
            <person name="Cowan T.M."/>
            <person name="Smanski M.J."/>
            <person name="Chevrette M.G."/>
            <person name="De Carvalho L.P.S."/>
            <person name="Shen B."/>
        </authorList>
    </citation>
    <scope>NUCLEOTIDE SEQUENCE [LARGE SCALE GENOMIC DNA]</scope>
    <source>
        <strain evidence="2 3">NPDC015755</strain>
    </source>
</reference>
<keyword evidence="3" id="KW-1185">Reference proteome</keyword>
<feature type="region of interest" description="Disordered" evidence="1">
    <location>
        <begin position="1"/>
        <end position="25"/>
    </location>
</feature>
<organism evidence="2 3">
    <name type="scientific">Streptomyces lateritius</name>
    <dbReference type="NCBI Taxonomy" id="67313"/>
    <lineage>
        <taxon>Bacteria</taxon>
        <taxon>Bacillati</taxon>
        <taxon>Actinomycetota</taxon>
        <taxon>Actinomycetes</taxon>
        <taxon>Kitasatosporales</taxon>
        <taxon>Streptomycetaceae</taxon>
        <taxon>Streptomyces</taxon>
    </lineage>
</organism>